<dbReference type="Gene3D" id="2.60.120.10">
    <property type="entry name" value="Jelly Rolls"/>
    <property type="match status" value="1"/>
</dbReference>
<keyword evidence="3" id="KW-1185">Reference proteome</keyword>
<dbReference type="OrthoDB" id="9795513at2"/>
<protein>
    <submittedName>
        <fullName evidence="2">WxcM-like, C-terminal</fullName>
    </submittedName>
</protein>
<proteinExistence type="predicted"/>
<dbReference type="InterPro" id="IPR014710">
    <property type="entry name" value="RmlC-like_jellyroll"/>
</dbReference>
<dbReference type="RefSeq" id="WP_087938854.1">
    <property type="nucleotide sequence ID" value="NZ_FNAC01000012.1"/>
</dbReference>
<feature type="domain" description="Sugar 3,4-ketoisomerase QdtA cupin" evidence="1">
    <location>
        <begin position="9"/>
        <end position="134"/>
    </location>
</feature>
<evidence type="ECO:0000313" key="2">
    <source>
        <dbReference type="EMBL" id="SDD02490.1"/>
    </source>
</evidence>
<dbReference type="AlphaFoldDB" id="A0A1G6RCX8"/>
<dbReference type="InterPro" id="IPR008894">
    <property type="entry name" value="QdtA_cupin_dom"/>
</dbReference>
<dbReference type="Proteomes" id="UP000199060">
    <property type="component" value="Unassembled WGS sequence"/>
</dbReference>
<accession>A0A1G6RCX8</accession>
<evidence type="ECO:0000313" key="3">
    <source>
        <dbReference type="Proteomes" id="UP000199060"/>
    </source>
</evidence>
<gene>
    <name evidence="2" type="ORF">SAMN04488104_101263</name>
</gene>
<dbReference type="STRING" id="686796.SAMN04488104_101263"/>
<evidence type="ECO:0000259" key="1">
    <source>
        <dbReference type="Pfam" id="PF05523"/>
    </source>
</evidence>
<reference evidence="3" key="1">
    <citation type="submission" date="2016-10" db="EMBL/GenBank/DDBJ databases">
        <authorList>
            <person name="Varghese N."/>
            <person name="Submissions S."/>
        </authorList>
    </citation>
    <scope>NUCLEOTIDE SEQUENCE [LARGE SCALE GENOMIC DNA]</scope>
    <source>
        <strain evidence="3">DSM 23095</strain>
    </source>
</reference>
<dbReference type="InterPro" id="IPR011051">
    <property type="entry name" value="RmlC_Cupin_sf"/>
</dbReference>
<organism evidence="2 3">
    <name type="scientific">Algoriphagus faecimaris</name>
    <dbReference type="NCBI Taxonomy" id="686796"/>
    <lineage>
        <taxon>Bacteria</taxon>
        <taxon>Pseudomonadati</taxon>
        <taxon>Bacteroidota</taxon>
        <taxon>Cytophagia</taxon>
        <taxon>Cytophagales</taxon>
        <taxon>Cyclobacteriaceae</taxon>
        <taxon>Algoriphagus</taxon>
    </lineage>
</organism>
<dbReference type="Pfam" id="PF05523">
    <property type="entry name" value="FdtA"/>
    <property type="match status" value="1"/>
</dbReference>
<dbReference type="EMBL" id="FNAC01000012">
    <property type="protein sequence ID" value="SDD02490.1"/>
    <property type="molecule type" value="Genomic_DNA"/>
</dbReference>
<name>A0A1G6RCX8_9BACT</name>
<sequence length="136" mass="15642">MNTNNSVRDVQVVTFPEVQDTTGALHFLEGSKWFPNGVKRVFWIRTEEEAHRGNHAHKEESQIILAILGKVEVSIRKPGNPPKKFMLDNPSSGLFIPSMHWVETHFSKEAILIGFSDTEFSESDYIRNLEDFERAR</sequence>
<dbReference type="CDD" id="cd20292">
    <property type="entry name" value="cupin_QdtA-like"/>
    <property type="match status" value="1"/>
</dbReference>
<dbReference type="SUPFAM" id="SSF51182">
    <property type="entry name" value="RmlC-like cupins"/>
    <property type="match status" value="1"/>
</dbReference>